<comment type="subcellular location">
    <subcellularLocation>
        <location evidence="1 6">Secreted</location>
    </subcellularLocation>
</comment>
<dbReference type="PANTHER" id="PTHR31232:SF149">
    <property type="entry name" value="S-PROTEIN HOMOLOG"/>
    <property type="match status" value="1"/>
</dbReference>
<comment type="similarity">
    <text evidence="2 6">Belongs to the plant self-incompatibility (S1) protein family.</text>
</comment>
<comment type="caution">
    <text evidence="7">The sequence shown here is derived from an EMBL/GenBank/DDBJ whole genome shotgun (WGS) entry which is preliminary data.</text>
</comment>
<protein>
    <recommendedName>
        <fullName evidence="6">S-protein homolog</fullName>
    </recommendedName>
</protein>
<evidence type="ECO:0000313" key="8">
    <source>
        <dbReference type="Proteomes" id="UP000585474"/>
    </source>
</evidence>
<organism evidence="7 8">
    <name type="scientific">Actinidia rufa</name>
    <dbReference type="NCBI Taxonomy" id="165716"/>
    <lineage>
        <taxon>Eukaryota</taxon>
        <taxon>Viridiplantae</taxon>
        <taxon>Streptophyta</taxon>
        <taxon>Embryophyta</taxon>
        <taxon>Tracheophyta</taxon>
        <taxon>Spermatophyta</taxon>
        <taxon>Magnoliopsida</taxon>
        <taxon>eudicotyledons</taxon>
        <taxon>Gunneridae</taxon>
        <taxon>Pentapetalae</taxon>
        <taxon>asterids</taxon>
        <taxon>Ericales</taxon>
        <taxon>Actinidiaceae</taxon>
        <taxon>Actinidia</taxon>
    </lineage>
</organism>
<keyword evidence="5 6" id="KW-0732">Signal</keyword>
<evidence type="ECO:0000256" key="3">
    <source>
        <dbReference type="ARBA" id="ARBA00022471"/>
    </source>
</evidence>
<feature type="signal peptide" evidence="6">
    <location>
        <begin position="1"/>
        <end position="16"/>
    </location>
</feature>
<proteinExistence type="inferred from homology"/>
<sequence>MLVTLSLFILSEAGGAEESKSRTVHYVRVTNQLGNGIDLQLHCKSRNDDLGIHVLSNQQFFQWHFRNNVWGTTRFYCYLFSKSWNNSFDVYYQGMCGAHCNWFVRQNGTCLETQEPYRSFCYPWPKGEREGLKLKD</sequence>
<dbReference type="GO" id="GO:0060320">
    <property type="term" value="P:rejection of self pollen"/>
    <property type="evidence" value="ECO:0007669"/>
    <property type="project" value="UniProtKB-KW"/>
</dbReference>
<reference evidence="7 8" key="1">
    <citation type="submission" date="2019-07" db="EMBL/GenBank/DDBJ databases">
        <title>De Novo Assembly of kiwifruit Actinidia rufa.</title>
        <authorList>
            <person name="Sugita-Konishi S."/>
            <person name="Sato K."/>
            <person name="Mori E."/>
            <person name="Abe Y."/>
            <person name="Kisaki G."/>
            <person name="Hamano K."/>
            <person name="Suezawa K."/>
            <person name="Otani M."/>
            <person name="Fukuda T."/>
            <person name="Manabe T."/>
            <person name="Gomi K."/>
            <person name="Tabuchi M."/>
            <person name="Akimitsu K."/>
            <person name="Kataoka I."/>
        </authorList>
    </citation>
    <scope>NUCLEOTIDE SEQUENCE [LARGE SCALE GENOMIC DNA]</scope>
    <source>
        <strain evidence="8">cv. Fuchu</strain>
    </source>
</reference>
<evidence type="ECO:0000256" key="5">
    <source>
        <dbReference type="ARBA" id="ARBA00022729"/>
    </source>
</evidence>
<evidence type="ECO:0000256" key="4">
    <source>
        <dbReference type="ARBA" id="ARBA00022525"/>
    </source>
</evidence>
<keyword evidence="8" id="KW-1185">Reference proteome</keyword>
<evidence type="ECO:0000313" key="7">
    <source>
        <dbReference type="EMBL" id="GFZ15989.1"/>
    </source>
</evidence>
<keyword evidence="3 6" id="KW-0713">Self-incompatibility</keyword>
<dbReference type="Proteomes" id="UP000585474">
    <property type="component" value="Unassembled WGS sequence"/>
</dbReference>
<accession>A0A7J0GYU1</accession>
<feature type="chain" id="PRO_5029931767" description="S-protein homolog" evidence="6">
    <location>
        <begin position="17"/>
        <end position="136"/>
    </location>
</feature>
<gene>
    <name evidence="7" type="ORF">Acr_25g0003980</name>
</gene>
<evidence type="ECO:0000256" key="6">
    <source>
        <dbReference type="RuleBase" id="RU367044"/>
    </source>
</evidence>
<name>A0A7J0GYU1_9ERIC</name>
<evidence type="ECO:0000256" key="2">
    <source>
        <dbReference type="ARBA" id="ARBA00005581"/>
    </source>
</evidence>
<dbReference type="EMBL" id="BJWL01000025">
    <property type="protein sequence ID" value="GFZ15989.1"/>
    <property type="molecule type" value="Genomic_DNA"/>
</dbReference>
<dbReference type="PANTHER" id="PTHR31232">
    <property type="match status" value="1"/>
</dbReference>
<evidence type="ECO:0000256" key="1">
    <source>
        <dbReference type="ARBA" id="ARBA00004613"/>
    </source>
</evidence>
<keyword evidence="4 6" id="KW-0964">Secreted</keyword>
<dbReference type="Pfam" id="PF05938">
    <property type="entry name" value="Self-incomp_S1"/>
    <property type="match status" value="1"/>
</dbReference>
<dbReference type="InterPro" id="IPR010264">
    <property type="entry name" value="Self-incomp_S1"/>
</dbReference>
<dbReference type="GO" id="GO:0005576">
    <property type="term" value="C:extracellular region"/>
    <property type="evidence" value="ECO:0007669"/>
    <property type="project" value="UniProtKB-SubCell"/>
</dbReference>
<dbReference type="OrthoDB" id="1900999at2759"/>
<dbReference type="AlphaFoldDB" id="A0A7J0GYU1"/>